<evidence type="ECO:0000313" key="6">
    <source>
        <dbReference type="EMBL" id="KAK1935099.1"/>
    </source>
</evidence>
<dbReference type="SUPFAM" id="SSF53098">
    <property type="entry name" value="Ribonuclease H-like"/>
    <property type="match status" value="1"/>
</dbReference>
<dbReference type="GO" id="GO:0008270">
    <property type="term" value="F:zinc ion binding"/>
    <property type="evidence" value="ECO:0007669"/>
    <property type="project" value="UniProtKB-KW"/>
</dbReference>
<gene>
    <name evidence="6" type="ORF">P3T76_010865</name>
</gene>
<dbReference type="AlphaFoldDB" id="A0AAD9GB42"/>
<reference evidence="6" key="1">
    <citation type="submission" date="2023-08" db="EMBL/GenBank/DDBJ databases">
        <title>Reference Genome Resource for the Citrus Pathogen Phytophthora citrophthora.</title>
        <authorList>
            <person name="Moller H."/>
            <person name="Coetzee B."/>
            <person name="Rose L.J."/>
            <person name="Van Niekerk J.M."/>
        </authorList>
    </citation>
    <scope>NUCLEOTIDE SEQUENCE</scope>
    <source>
        <strain evidence="6">STE-U-9442</strain>
    </source>
</reference>
<proteinExistence type="predicted"/>
<keyword evidence="4" id="KW-0862">Zinc</keyword>
<dbReference type="InterPro" id="IPR012337">
    <property type="entry name" value="RNaseH-like_sf"/>
</dbReference>
<dbReference type="GO" id="GO:0005634">
    <property type="term" value="C:nucleus"/>
    <property type="evidence" value="ECO:0007669"/>
    <property type="project" value="UniProtKB-SubCell"/>
</dbReference>
<dbReference type="InterPro" id="IPR052035">
    <property type="entry name" value="ZnF_BED_domain_contain"/>
</dbReference>
<keyword evidence="2" id="KW-0479">Metal-binding</keyword>
<evidence type="ECO:0000256" key="1">
    <source>
        <dbReference type="ARBA" id="ARBA00004123"/>
    </source>
</evidence>
<comment type="subcellular location">
    <subcellularLocation>
        <location evidence="1">Nucleus</location>
    </subcellularLocation>
</comment>
<evidence type="ECO:0000313" key="7">
    <source>
        <dbReference type="Proteomes" id="UP001259832"/>
    </source>
</evidence>
<protein>
    <submittedName>
        <fullName evidence="6">AC transposase</fullName>
    </submittedName>
</protein>
<name>A0AAD9GB42_9STRA</name>
<evidence type="ECO:0000256" key="4">
    <source>
        <dbReference type="ARBA" id="ARBA00022833"/>
    </source>
</evidence>
<organism evidence="6 7">
    <name type="scientific">Phytophthora citrophthora</name>
    <dbReference type="NCBI Taxonomy" id="4793"/>
    <lineage>
        <taxon>Eukaryota</taxon>
        <taxon>Sar</taxon>
        <taxon>Stramenopiles</taxon>
        <taxon>Oomycota</taxon>
        <taxon>Peronosporomycetes</taxon>
        <taxon>Peronosporales</taxon>
        <taxon>Peronosporaceae</taxon>
        <taxon>Phytophthora</taxon>
    </lineage>
</organism>
<dbReference type="PANTHER" id="PTHR46481:SF10">
    <property type="entry name" value="ZINC FINGER BED DOMAIN-CONTAINING PROTEIN 39"/>
    <property type="match status" value="1"/>
</dbReference>
<sequence length="268" mass="30531">MRPFSIVHDKYFRKYARYLNSVRGRVRIPKSWKTREGVEIIAAQLRETLKEKIGTECLYYSASSDIWTARSKLAFISFTLHYLNEMFQMRSWVLEVKLLSGKHDGYRIAEALEHIMTEWELPLEKCVKFLRDGASNGVKACELLQVDSMSCLVHCLHLIVGSGIVKKKTGKSSRELMAAARTDADFDAAIEQEACEGIDAFITDTCESARTDLETLRGVVEKSRKMAVFFSRSVKGTDCLKTFKPKSFSLRQTVQHVGIVLTPCCYEF</sequence>
<dbReference type="Proteomes" id="UP001259832">
    <property type="component" value="Unassembled WGS sequence"/>
</dbReference>
<keyword evidence="3" id="KW-0863">Zinc-finger</keyword>
<keyword evidence="7" id="KW-1185">Reference proteome</keyword>
<dbReference type="PANTHER" id="PTHR46481">
    <property type="entry name" value="ZINC FINGER BED DOMAIN-CONTAINING PROTEIN 4"/>
    <property type="match status" value="1"/>
</dbReference>
<dbReference type="EMBL" id="JASMQC010000024">
    <property type="protein sequence ID" value="KAK1935099.1"/>
    <property type="molecule type" value="Genomic_DNA"/>
</dbReference>
<accession>A0AAD9GB42</accession>
<evidence type="ECO:0000256" key="2">
    <source>
        <dbReference type="ARBA" id="ARBA00022723"/>
    </source>
</evidence>
<evidence type="ECO:0000256" key="3">
    <source>
        <dbReference type="ARBA" id="ARBA00022771"/>
    </source>
</evidence>
<comment type="caution">
    <text evidence="6">The sequence shown here is derived from an EMBL/GenBank/DDBJ whole genome shotgun (WGS) entry which is preliminary data.</text>
</comment>
<evidence type="ECO:0000256" key="5">
    <source>
        <dbReference type="ARBA" id="ARBA00023242"/>
    </source>
</evidence>
<keyword evidence="5" id="KW-0539">Nucleus</keyword>